<accession>A0A1H5V960</accession>
<organism evidence="2 3">
    <name type="scientific">Caloramator fervidus</name>
    <dbReference type="NCBI Taxonomy" id="29344"/>
    <lineage>
        <taxon>Bacteria</taxon>
        <taxon>Bacillati</taxon>
        <taxon>Bacillota</taxon>
        <taxon>Clostridia</taxon>
        <taxon>Eubacteriales</taxon>
        <taxon>Clostridiaceae</taxon>
        <taxon>Caloramator</taxon>
    </lineage>
</organism>
<dbReference type="RefSeq" id="WP_242971204.1">
    <property type="nucleotide sequence ID" value="NZ_FNUK01000013.1"/>
</dbReference>
<dbReference type="InterPro" id="IPR023346">
    <property type="entry name" value="Lysozyme-like_dom_sf"/>
</dbReference>
<dbReference type="Proteomes" id="UP000242850">
    <property type="component" value="Unassembled WGS sequence"/>
</dbReference>
<protein>
    <submittedName>
        <fullName evidence="2">Transglycosylase SLT domain-containing protein</fullName>
    </submittedName>
</protein>
<gene>
    <name evidence="2" type="ORF">SAMN05660865_01133</name>
</gene>
<evidence type="ECO:0000259" key="1">
    <source>
        <dbReference type="Pfam" id="PF01464"/>
    </source>
</evidence>
<dbReference type="PANTHER" id="PTHR37423">
    <property type="entry name" value="SOLUBLE LYTIC MUREIN TRANSGLYCOSYLASE-RELATED"/>
    <property type="match status" value="1"/>
</dbReference>
<proteinExistence type="predicted"/>
<feature type="domain" description="Transglycosylase SLT" evidence="1">
    <location>
        <begin position="66"/>
        <end position="160"/>
    </location>
</feature>
<keyword evidence="3" id="KW-1185">Reference proteome</keyword>
<evidence type="ECO:0000313" key="2">
    <source>
        <dbReference type="EMBL" id="SEF83879.1"/>
    </source>
</evidence>
<reference evidence="3" key="1">
    <citation type="submission" date="2016-10" db="EMBL/GenBank/DDBJ databases">
        <authorList>
            <person name="Varghese N."/>
            <person name="Submissions S."/>
        </authorList>
    </citation>
    <scope>NUCLEOTIDE SEQUENCE [LARGE SCALE GENOMIC DNA]</scope>
    <source>
        <strain evidence="3">DSM 5463</strain>
    </source>
</reference>
<evidence type="ECO:0000313" key="3">
    <source>
        <dbReference type="Proteomes" id="UP000242850"/>
    </source>
</evidence>
<dbReference type="InterPro" id="IPR008258">
    <property type="entry name" value="Transglycosylase_SLT_dom_1"/>
</dbReference>
<dbReference type="EMBL" id="FNUK01000013">
    <property type="protein sequence ID" value="SEF83879.1"/>
    <property type="molecule type" value="Genomic_DNA"/>
</dbReference>
<dbReference type="Pfam" id="PF01464">
    <property type="entry name" value="SLT"/>
    <property type="match status" value="1"/>
</dbReference>
<dbReference type="CDD" id="cd00254">
    <property type="entry name" value="LT-like"/>
    <property type="match status" value="1"/>
</dbReference>
<dbReference type="PANTHER" id="PTHR37423:SF2">
    <property type="entry name" value="MEMBRANE-BOUND LYTIC MUREIN TRANSGLYCOSYLASE C"/>
    <property type="match status" value="1"/>
</dbReference>
<dbReference type="AlphaFoldDB" id="A0A1H5V960"/>
<dbReference type="Gene3D" id="1.10.530.10">
    <property type="match status" value="1"/>
</dbReference>
<sequence>MKIEDLAKILQIYILQSTLANNLEGSVFFDDVLESILRELKGQTKEDNLNNNPNDEGLNIKSIEDAIKAASKKYGVEEALIKAVIKQESGFNQNAVSKAGAIGLMQLMPQTARALKVDPYNPFENIEGGVRYLKSLINNFKGNKYLALAAYNGGIGRMKKLGVDTIEEISKMPKETVNYVKKVMENYERYKFEERA</sequence>
<name>A0A1H5V960_9CLOT</name>
<dbReference type="SUPFAM" id="SSF53955">
    <property type="entry name" value="Lysozyme-like"/>
    <property type="match status" value="1"/>
</dbReference>